<dbReference type="FunFam" id="3.30.160.60:FF:001465">
    <property type="entry name" value="Zinc finger protein 560"/>
    <property type="match status" value="1"/>
</dbReference>
<feature type="compositionally biased region" description="Basic and acidic residues" evidence="9">
    <location>
        <begin position="159"/>
        <end position="171"/>
    </location>
</feature>
<sequence>MPKCLINSVRDYKFGNYHGSFVYDPFVMTTRSGLSINTIPRGTAYTGVRRLPSPPELSNESCQPKKRENSTKIRPLSYLSFVTRFHLSRRIPELSVKYRASSMAFSNWKEELNRLDTRSTDSNGNESEDDDSFCEGTIDDGPFSQESSDYSQLDDDNGGEEKLVSDSEVGDKAPSSPEIDVVGNDSAVNVFDIEAGNPMTTKKEPTPSLELKKATKFSVLDSVNYLNANKLVCTTLGPKIEFSLVNNVYPRIQGNSFQAHIHSNIPGNEKKVMTLAEASNLFFVRPNIPTGQELNEIERLEEREKYCKNTIQRCPHCDREFFLYSALQSHIRRHGKQENKCDQCGKIFSRTWLLKGHLRTHTGERPFNCPDEECDKAFADKSNLRSHMLIHSSKNKTHVCARCGRGFAQKRYLHKHMLEVCRVVLA</sequence>
<keyword evidence="3" id="KW-0677">Repeat</keyword>
<dbReference type="PROSITE" id="PS00028">
    <property type="entry name" value="ZINC_FINGER_C2H2_1"/>
    <property type="match status" value="3"/>
</dbReference>
<keyword evidence="5" id="KW-0862">Zinc</keyword>
<gene>
    <name evidence="11" type="ORF">SNE40_008220</name>
</gene>
<dbReference type="Proteomes" id="UP001347796">
    <property type="component" value="Unassembled WGS sequence"/>
</dbReference>
<dbReference type="Pfam" id="PF00096">
    <property type="entry name" value="zf-C2H2"/>
    <property type="match status" value="3"/>
</dbReference>
<dbReference type="GO" id="GO:0000785">
    <property type="term" value="C:chromatin"/>
    <property type="evidence" value="ECO:0007669"/>
    <property type="project" value="TreeGrafter"/>
</dbReference>
<dbReference type="EMBL" id="JAZGQO010000006">
    <property type="protein sequence ID" value="KAK6186122.1"/>
    <property type="molecule type" value="Genomic_DNA"/>
</dbReference>
<keyword evidence="6" id="KW-0238">DNA-binding</keyword>
<dbReference type="PANTHER" id="PTHR14003">
    <property type="entry name" value="TRANSCRIPTIONAL REPRESSOR PROTEIN YY"/>
    <property type="match status" value="1"/>
</dbReference>
<evidence type="ECO:0000256" key="8">
    <source>
        <dbReference type="PROSITE-ProRule" id="PRU00042"/>
    </source>
</evidence>
<evidence type="ECO:0000256" key="7">
    <source>
        <dbReference type="ARBA" id="ARBA00023242"/>
    </source>
</evidence>
<comment type="caution">
    <text evidence="11">The sequence shown here is derived from an EMBL/GenBank/DDBJ whole genome shotgun (WGS) entry which is preliminary data.</text>
</comment>
<evidence type="ECO:0000256" key="5">
    <source>
        <dbReference type="ARBA" id="ARBA00022833"/>
    </source>
</evidence>
<protein>
    <recommendedName>
        <fullName evidence="10">C2H2-type domain-containing protein</fullName>
    </recommendedName>
</protein>
<feature type="domain" description="C2H2-type" evidence="10">
    <location>
        <begin position="312"/>
        <end position="339"/>
    </location>
</feature>
<dbReference type="GO" id="GO:0005667">
    <property type="term" value="C:transcription regulator complex"/>
    <property type="evidence" value="ECO:0007669"/>
    <property type="project" value="TreeGrafter"/>
</dbReference>
<evidence type="ECO:0000256" key="4">
    <source>
        <dbReference type="ARBA" id="ARBA00022771"/>
    </source>
</evidence>
<evidence type="ECO:0000256" key="1">
    <source>
        <dbReference type="ARBA" id="ARBA00004123"/>
    </source>
</evidence>
<evidence type="ECO:0000256" key="9">
    <source>
        <dbReference type="SAM" id="MobiDB-lite"/>
    </source>
</evidence>
<feature type="domain" description="C2H2-type" evidence="10">
    <location>
        <begin position="339"/>
        <end position="366"/>
    </location>
</feature>
<evidence type="ECO:0000256" key="2">
    <source>
        <dbReference type="ARBA" id="ARBA00022723"/>
    </source>
</evidence>
<dbReference type="GO" id="GO:0031519">
    <property type="term" value="C:PcG protein complex"/>
    <property type="evidence" value="ECO:0007669"/>
    <property type="project" value="TreeGrafter"/>
</dbReference>
<dbReference type="FunFam" id="3.30.160.60:FF:000446">
    <property type="entry name" value="Zinc finger protein"/>
    <property type="match status" value="1"/>
</dbReference>
<dbReference type="PANTHER" id="PTHR14003:SF23">
    <property type="entry name" value="ZINC FINGER PROTEIN 143"/>
    <property type="match status" value="1"/>
</dbReference>
<feature type="domain" description="C2H2-type" evidence="10">
    <location>
        <begin position="367"/>
        <end position="396"/>
    </location>
</feature>
<evidence type="ECO:0000313" key="11">
    <source>
        <dbReference type="EMBL" id="KAK6186122.1"/>
    </source>
</evidence>
<dbReference type="InterPro" id="IPR013087">
    <property type="entry name" value="Znf_C2H2_type"/>
</dbReference>
<dbReference type="SMART" id="SM00355">
    <property type="entry name" value="ZnF_C2H2"/>
    <property type="match status" value="4"/>
</dbReference>
<reference evidence="11 12" key="1">
    <citation type="submission" date="2024-01" db="EMBL/GenBank/DDBJ databases">
        <title>The genome of the rayed Mediterranean limpet Patella caerulea (Linnaeus, 1758).</title>
        <authorList>
            <person name="Anh-Thu Weber A."/>
            <person name="Halstead-Nussloch G."/>
        </authorList>
    </citation>
    <scope>NUCLEOTIDE SEQUENCE [LARGE SCALE GENOMIC DNA]</scope>
    <source>
        <strain evidence="11">AATW-2023a</strain>
        <tissue evidence="11">Whole specimen</tissue>
    </source>
</reference>
<dbReference type="PROSITE" id="PS50157">
    <property type="entry name" value="ZINC_FINGER_C2H2_2"/>
    <property type="match status" value="4"/>
</dbReference>
<dbReference type="Gene3D" id="3.30.160.60">
    <property type="entry name" value="Classic Zinc Finger"/>
    <property type="match status" value="2"/>
</dbReference>
<accession>A0AAN8JV75</accession>
<name>A0AAN8JV75_PATCE</name>
<evidence type="ECO:0000256" key="3">
    <source>
        <dbReference type="ARBA" id="ARBA00022737"/>
    </source>
</evidence>
<dbReference type="SUPFAM" id="SSF57667">
    <property type="entry name" value="beta-beta-alpha zinc fingers"/>
    <property type="match status" value="2"/>
</dbReference>
<keyword evidence="7" id="KW-0539">Nucleus</keyword>
<evidence type="ECO:0000313" key="12">
    <source>
        <dbReference type="Proteomes" id="UP001347796"/>
    </source>
</evidence>
<dbReference type="GO" id="GO:0000978">
    <property type="term" value="F:RNA polymerase II cis-regulatory region sequence-specific DNA binding"/>
    <property type="evidence" value="ECO:0007669"/>
    <property type="project" value="TreeGrafter"/>
</dbReference>
<evidence type="ECO:0000256" key="6">
    <source>
        <dbReference type="ARBA" id="ARBA00023125"/>
    </source>
</evidence>
<evidence type="ECO:0000259" key="10">
    <source>
        <dbReference type="PROSITE" id="PS50157"/>
    </source>
</evidence>
<dbReference type="InterPro" id="IPR036236">
    <property type="entry name" value="Znf_C2H2_sf"/>
</dbReference>
<organism evidence="11 12">
    <name type="scientific">Patella caerulea</name>
    <name type="common">Rayed Mediterranean limpet</name>
    <dbReference type="NCBI Taxonomy" id="87958"/>
    <lineage>
        <taxon>Eukaryota</taxon>
        <taxon>Metazoa</taxon>
        <taxon>Spiralia</taxon>
        <taxon>Lophotrochozoa</taxon>
        <taxon>Mollusca</taxon>
        <taxon>Gastropoda</taxon>
        <taxon>Patellogastropoda</taxon>
        <taxon>Patelloidea</taxon>
        <taxon>Patellidae</taxon>
        <taxon>Patella</taxon>
    </lineage>
</organism>
<dbReference type="FunFam" id="3.30.160.60:FF:000624">
    <property type="entry name" value="zinc finger protein 697"/>
    <property type="match status" value="1"/>
</dbReference>
<comment type="subcellular location">
    <subcellularLocation>
        <location evidence="1">Nucleus</location>
    </subcellularLocation>
</comment>
<keyword evidence="2" id="KW-0479">Metal-binding</keyword>
<keyword evidence="4 8" id="KW-0863">Zinc-finger</keyword>
<keyword evidence="12" id="KW-1185">Reference proteome</keyword>
<dbReference type="GO" id="GO:0008270">
    <property type="term" value="F:zinc ion binding"/>
    <property type="evidence" value="ECO:0007669"/>
    <property type="project" value="UniProtKB-KW"/>
</dbReference>
<dbReference type="GO" id="GO:0000122">
    <property type="term" value="P:negative regulation of transcription by RNA polymerase II"/>
    <property type="evidence" value="ECO:0007669"/>
    <property type="project" value="UniProtKB-ARBA"/>
</dbReference>
<dbReference type="GO" id="GO:0000981">
    <property type="term" value="F:DNA-binding transcription factor activity, RNA polymerase II-specific"/>
    <property type="evidence" value="ECO:0007669"/>
    <property type="project" value="TreeGrafter"/>
</dbReference>
<feature type="region of interest" description="Disordered" evidence="9">
    <location>
        <begin position="116"/>
        <end position="181"/>
    </location>
</feature>
<proteinExistence type="predicted"/>
<feature type="region of interest" description="Disordered" evidence="9">
    <location>
        <begin position="45"/>
        <end position="69"/>
    </location>
</feature>
<dbReference type="AlphaFoldDB" id="A0AAN8JV75"/>
<feature type="domain" description="C2H2-type" evidence="10">
    <location>
        <begin position="398"/>
        <end position="417"/>
    </location>
</feature>